<dbReference type="RefSeq" id="WP_338399691.1">
    <property type="nucleotide sequence ID" value="NZ_AP025304.1"/>
</dbReference>
<dbReference type="InterPro" id="IPR036390">
    <property type="entry name" value="WH_DNA-bd_sf"/>
</dbReference>
<keyword evidence="4" id="KW-1185">Reference proteome</keyword>
<dbReference type="Pfam" id="PF01051">
    <property type="entry name" value="Rep3_N"/>
    <property type="match status" value="1"/>
</dbReference>
<evidence type="ECO:0000313" key="3">
    <source>
        <dbReference type="EMBL" id="BDD02510.1"/>
    </source>
</evidence>
<dbReference type="SUPFAM" id="SSF46785">
    <property type="entry name" value="Winged helix' DNA-binding domain"/>
    <property type="match status" value="2"/>
</dbReference>
<protein>
    <recommendedName>
        <fullName evidence="2">Initiator Rep protein WH1 domain-containing protein</fullName>
    </recommendedName>
</protein>
<dbReference type="Proteomes" id="UP001354989">
    <property type="component" value="Plasmid pPPrrn"/>
</dbReference>
<organism evidence="3 4">
    <name type="scientific">Persicobacter psychrovividus</name>
    <dbReference type="NCBI Taxonomy" id="387638"/>
    <lineage>
        <taxon>Bacteria</taxon>
        <taxon>Pseudomonadati</taxon>
        <taxon>Bacteroidota</taxon>
        <taxon>Cytophagia</taxon>
        <taxon>Cytophagales</taxon>
        <taxon>Persicobacteraceae</taxon>
        <taxon>Persicobacter</taxon>
    </lineage>
</organism>
<accession>A0ABN6LHD2</accession>
<reference evidence="3 4" key="1">
    <citation type="submission" date="2021-12" db="EMBL/GenBank/DDBJ databases">
        <title>Genome sequencing of bacteria with rrn-lacking chromosome and rrn-plasmid.</title>
        <authorList>
            <person name="Anda M."/>
            <person name="Iwasaki W."/>
        </authorList>
    </citation>
    <scope>NUCLEOTIDE SEQUENCE [LARGE SCALE GENOMIC DNA]</scope>
    <source>
        <strain evidence="3 4">NBRC 101262</strain>
        <plasmid evidence="3 4">pPPrrn</plasmid>
    </source>
</reference>
<proteinExistence type="inferred from homology"/>
<geneLocation type="plasmid" evidence="3 4">
    <name>pPPrrn</name>
</geneLocation>
<comment type="similarity">
    <text evidence="1">Belongs to the initiator RepB protein family.</text>
</comment>
<dbReference type="EMBL" id="AP025304">
    <property type="protein sequence ID" value="BDD02510.1"/>
    <property type="molecule type" value="Genomic_DNA"/>
</dbReference>
<gene>
    <name evidence="3" type="ORF">PEPS_47900</name>
</gene>
<keyword evidence="3" id="KW-0614">Plasmid</keyword>
<dbReference type="Pfam" id="PF21205">
    <property type="entry name" value="Rep3_C"/>
    <property type="match status" value="1"/>
</dbReference>
<feature type="domain" description="Initiator Rep protein WH1" evidence="2">
    <location>
        <begin position="7"/>
        <end position="145"/>
    </location>
</feature>
<evidence type="ECO:0000256" key="1">
    <source>
        <dbReference type="ARBA" id="ARBA00038283"/>
    </source>
</evidence>
<evidence type="ECO:0000259" key="2">
    <source>
        <dbReference type="Pfam" id="PF01051"/>
    </source>
</evidence>
<dbReference type="Gene3D" id="1.10.10.10">
    <property type="entry name" value="Winged helix-like DNA-binding domain superfamily/Winged helix DNA-binding domain"/>
    <property type="match status" value="2"/>
</dbReference>
<evidence type="ECO:0000313" key="4">
    <source>
        <dbReference type="Proteomes" id="UP001354989"/>
    </source>
</evidence>
<dbReference type="InterPro" id="IPR000525">
    <property type="entry name" value="Initiator_Rep_WH1"/>
</dbReference>
<sequence length="324" mass="38230">MTPDLEVRQHNYFTLARVDHSEIERNIIYALLTMLKKDNSGSGTYTVPVSYLEELSQTKIKSGRLKLAAEKLQKPIIVHEIEGEEFTSIVFFPYVEYKNRQLTIEIHEKAKPYFFNIIENTTRYYVEEALQIRSKYGKRIYELIMSYKRKGSLTIAIDDLRDMLKTPKSFNVWANFRKDVLDISLSEINRITNLDLKYTPVKKGRRVDELIFEFNVVEHSKPEVPTEEESNDILTGEAKGFYNEEELAQLTAYFSFVPDAQKSLTYWGTIAFKDYVQRIGDIKNRALFNREFTQGFLNTHFGTHFKFVKKESFRFDFDMYKPKR</sequence>
<name>A0ABN6LHD2_9BACT</name>
<dbReference type="InterPro" id="IPR036388">
    <property type="entry name" value="WH-like_DNA-bd_sf"/>
</dbReference>